<name>A0A3R6EH13_9BACT</name>
<evidence type="ECO:0000313" key="1">
    <source>
        <dbReference type="EMBL" id="RHH85183.1"/>
    </source>
</evidence>
<gene>
    <name evidence="1" type="ORF">DW192_00175</name>
</gene>
<evidence type="ECO:0000313" key="2">
    <source>
        <dbReference type="Proteomes" id="UP000284548"/>
    </source>
</evidence>
<accession>A0A3R6EH13</accession>
<comment type="caution">
    <text evidence="1">The sequence shown here is derived from an EMBL/GenBank/DDBJ whole genome shotgun (WGS) entry which is preliminary data.</text>
</comment>
<reference evidence="1 2" key="1">
    <citation type="submission" date="2018-08" db="EMBL/GenBank/DDBJ databases">
        <title>A genome reference for cultivated species of the human gut microbiota.</title>
        <authorList>
            <person name="Zou Y."/>
            <person name="Xue W."/>
            <person name="Luo G."/>
        </authorList>
    </citation>
    <scope>NUCLEOTIDE SEQUENCE [LARGE SCALE GENOMIC DNA]</scope>
    <source>
        <strain evidence="1 2">AM16-54</strain>
    </source>
</reference>
<dbReference type="Proteomes" id="UP000284548">
    <property type="component" value="Unassembled WGS sequence"/>
</dbReference>
<sequence>MRIGRYLKNEIMKKNIRQNFFNHIKKVLDIVDKMGDEAKHFRCIVLMGDRNIPKAYAFMHASPEDLKNLILNAMRNSDQFTYATARAFEEYDKELREKEETLNKDKNEENPIQDT</sequence>
<dbReference type="EMBL" id="QRKB01000001">
    <property type="protein sequence ID" value="RHH85183.1"/>
    <property type="molecule type" value="Genomic_DNA"/>
</dbReference>
<organism evidence="1 2">
    <name type="scientific">Segatella copri</name>
    <dbReference type="NCBI Taxonomy" id="165179"/>
    <lineage>
        <taxon>Bacteria</taxon>
        <taxon>Pseudomonadati</taxon>
        <taxon>Bacteroidota</taxon>
        <taxon>Bacteroidia</taxon>
        <taxon>Bacteroidales</taxon>
        <taxon>Prevotellaceae</taxon>
        <taxon>Segatella</taxon>
    </lineage>
</organism>
<proteinExistence type="predicted"/>
<protein>
    <submittedName>
        <fullName evidence="1">Uncharacterized protein</fullName>
    </submittedName>
</protein>
<dbReference type="AlphaFoldDB" id="A0A3R6EH13"/>